<evidence type="ECO:0000259" key="1">
    <source>
        <dbReference type="SMART" id="SM01321"/>
    </source>
</evidence>
<dbReference type="Proteomes" id="UP000176377">
    <property type="component" value="Unassembled WGS sequence"/>
</dbReference>
<name>A0A1F6DH51_9BACT</name>
<dbReference type="SUPFAM" id="SSF143422">
    <property type="entry name" value="Transposase IS200-like"/>
    <property type="match status" value="1"/>
</dbReference>
<sequence>MENRTLFATRGDFDRFKAYLYLLNDEDPPRAANFFASDRSGSVYESARGERLVAIGAYCLMPIHFHILATPLVENGIARFMQKVLTAYTMYFNERTLRSGGLFQGTYKRALAEDDAHIKQLFAYMHLSPARYFHDDWRSASAEELNLLEGRLMTYPYSSANEYLSSRFVIASPEYFPRYLTRAKDMRSHLDLWLKHKDRKGGNGFFEE</sequence>
<organism evidence="2 3">
    <name type="scientific">Candidatus Kaiserbacteria bacterium RIFCSPHIGHO2_01_FULL_56_24</name>
    <dbReference type="NCBI Taxonomy" id="1798487"/>
    <lineage>
        <taxon>Bacteria</taxon>
        <taxon>Candidatus Kaiseribacteriota</taxon>
    </lineage>
</organism>
<protein>
    <recommendedName>
        <fullName evidence="1">Transposase IS200-like domain-containing protein</fullName>
    </recommendedName>
</protein>
<dbReference type="InterPro" id="IPR002686">
    <property type="entry name" value="Transposase_17"/>
</dbReference>
<dbReference type="SMART" id="SM01321">
    <property type="entry name" value="Y1_Tnp"/>
    <property type="match status" value="1"/>
</dbReference>
<gene>
    <name evidence="2" type="ORF">A2765_06465</name>
</gene>
<dbReference type="GO" id="GO:0006313">
    <property type="term" value="P:DNA transposition"/>
    <property type="evidence" value="ECO:0007669"/>
    <property type="project" value="InterPro"/>
</dbReference>
<dbReference type="EMBL" id="MFLA01000002">
    <property type="protein sequence ID" value="OGG60706.1"/>
    <property type="molecule type" value="Genomic_DNA"/>
</dbReference>
<dbReference type="InterPro" id="IPR036515">
    <property type="entry name" value="Transposase_17_sf"/>
</dbReference>
<evidence type="ECO:0000313" key="2">
    <source>
        <dbReference type="EMBL" id="OGG60706.1"/>
    </source>
</evidence>
<dbReference type="PANTHER" id="PTHR34322">
    <property type="entry name" value="TRANSPOSASE, Y1_TNP DOMAIN-CONTAINING"/>
    <property type="match status" value="1"/>
</dbReference>
<evidence type="ECO:0000313" key="3">
    <source>
        <dbReference type="Proteomes" id="UP000176377"/>
    </source>
</evidence>
<dbReference type="GO" id="GO:0003677">
    <property type="term" value="F:DNA binding"/>
    <property type="evidence" value="ECO:0007669"/>
    <property type="project" value="InterPro"/>
</dbReference>
<dbReference type="GO" id="GO:0004803">
    <property type="term" value="F:transposase activity"/>
    <property type="evidence" value="ECO:0007669"/>
    <property type="project" value="InterPro"/>
</dbReference>
<accession>A0A1F6DH51</accession>
<dbReference type="AlphaFoldDB" id="A0A1F6DH51"/>
<reference evidence="2 3" key="1">
    <citation type="journal article" date="2016" name="Nat. Commun.">
        <title>Thousands of microbial genomes shed light on interconnected biogeochemical processes in an aquifer system.</title>
        <authorList>
            <person name="Anantharaman K."/>
            <person name="Brown C.T."/>
            <person name="Hug L.A."/>
            <person name="Sharon I."/>
            <person name="Castelle C.J."/>
            <person name="Probst A.J."/>
            <person name="Thomas B.C."/>
            <person name="Singh A."/>
            <person name="Wilkins M.J."/>
            <person name="Karaoz U."/>
            <person name="Brodie E.L."/>
            <person name="Williams K.H."/>
            <person name="Hubbard S.S."/>
            <person name="Banfield J.F."/>
        </authorList>
    </citation>
    <scope>NUCLEOTIDE SEQUENCE [LARGE SCALE GENOMIC DNA]</scope>
</reference>
<comment type="caution">
    <text evidence="2">The sequence shown here is derived from an EMBL/GenBank/DDBJ whole genome shotgun (WGS) entry which is preliminary data.</text>
</comment>
<feature type="domain" description="Transposase IS200-like" evidence="1">
    <location>
        <begin position="26"/>
        <end position="128"/>
    </location>
</feature>
<dbReference type="Gene3D" id="3.30.70.1290">
    <property type="entry name" value="Transposase IS200-like"/>
    <property type="match status" value="1"/>
</dbReference>
<proteinExistence type="predicted"/>
<dbReference type="PANTHER" id="PTHR34322:SF2">
    <property type="entry name" value="TRANSPOSASE IS200-LIKE DOMAIN-CONTAINING PROTEIN"/>
    <property type="match status" value="1"/>
</dbReference>